<reference evidence="1 2" key="2">
    <citation type="journal article" date="2012" name="J. Bacteriol.">
        <title>Complete Genome Sequence of Rahnella sp. Strain Y9602, a Gammaproteobacterium Isolate from Metal- and Radionuclide-Contaminated Soil.</title>
        <authorList>
            <person name="Martinez R.J."/>
            <person name="Bruce D."/>
            <person name="Detter C."/>
            <person name="Goodwin L.A."/>
            <person name="Han J."/>
            <person name="Han C.S."/>
            <person name="Held B."/>
            <person name="Land M.L."/>
            <person name="Mikhailova N."/>
            <person name="Nolan M."/>
            <person name="Pennacchio L."/>
            <person name="Pitluck S."/>
            <person name="Tapia R."/>
            <person name="Woyke T."/>
            <person name="Sobecky P.A."/>
        </authorList>
    </citation>
    <scope>NUCLEOTIDE SEQUENCE [LARGE SCALE GENOMIC DNA]</scope>
    <source>
        <strain evidence="1 2">Y9602</strain>
    </source>
</reference>
<proteinExistence type="predicted"/>
<reference evidence="2" key="1">
    <citation type="submission" date="2011-01" db="EMBL/GenBank/DDBJ databases">
        <title>Complete sequence of chromosome of Rahnella sp. Y9602.</title>
        <authorList>
            <consortium name="US DOE Joint Genome Institute"/>
            <person name="Lucas S."/>
            <person name="Copeland A."/>
            <person name="Lapidus A."/>
            <person name="Cheng J.-F."/>
            <person name="Goodwin L."/>
            <person name="Pitluck S."/>
            <person name="Lu M."/>
            <person name="Detter J.C."/>
            <person name="Han C."/>
            <person name="Tapia R."/>
            <person name="Land M."/>
            <person name="Hauser L."/>
            <person name="Kyrpides N."/>
            <person name="Ivanova N."/>
            <person name="Ovchinnikova G."/>
            <person name="Pagani I."/>
            <person name="Sobecky P.A."/>
            <person name="Martinez R.J."/>
            <person name="Woyke T."/>
        </authorList>
    </citation>
    <scope>NUCLEOTIDE SEQUENCE [LARGE SCALE GENOMIC DNA]</scope>
    <source>
        <strain evidence="2">Y9602</strain>
    </source>
</reference>
<dbReference type="HOGENOM" id="CLU_3405038_0_0_6"/>
<dbReference type="AlphaFoldDB" id="A0A0H3FF99"/>
<dbReference type="KEGG" id="rah:Rahaq_2027"/>
<accession>A0A0H3FF99</accession>
<name>A0A0H3FF99_RAHSY</name>
<dbReference type="EMBL" id="CP002505">
    <property type="protein sequence ID" value="ADW73642.1"/>
    <property type="molecule type" value="Genomic_DNA"/>
</dbReference>
<sequence>MISLMNGKKLVIIRAAGAVNKNGHPQVPVI</sequence>
<gene>
    <name evidence="1" type="ordered locus">Rahaq_2027</name>
</gene>
<dbReference type="eggNOG" id="ENOG5031S9V">
    <property type="taxonomic scope" value="Bacteria"/>
</dbReference>
<evidence type="ECO:0000313" key="2">
    <source>
        <dbReference type="Proteomes" id="UP000007257"/>
    </source>
</evidence>
<evidence type="ECO:0000313" key="1">
    <source>
        <dbReference type="EMBL" id="ADW73642.1"/>
    </source>
</evidence>
<protein>
    <submittedName>
        <fullName evidence="1">Uncharacterized protein</fullName>
    </submittedName>
</protein>
<dbReference type="Proteomes" id="UP000007257">
    <property type="component" value="Chromosome"/>
</dbReference>
<organism evidence="1 2">
    <name type="scientific">Rahnella sp. (strain Y9602)</name>
    <dbReference type="NCBI Taxonomy" id="2703885"/>
    <lineage>
        <taxon>Bacteria</taxon>
        <taxon>Pseudomonadati</taxon>
        <taxon>Pseudomonadota</taxon>
        <taxon>Gammaproteobacteria</taxon>
        <taxon>Enterobacterales</taxon>
        <taxon>Yersiniaceae</taxon>
        <taxon>Rahnella</taxon>
    </lineage>
</organism>